<dbReference type="Gene3D" id="2.170.270.10">
    <property type="entry name" value="SET domain"/>
    <property type="match status" value="1"/>
</dbReference>
<feature type="transmembrane region" description="Helical" evidence="8">
    <location>
        <begin position="2696"/>
        <end position="2716"/>
    </location>
</feature>
<comment type="subcellular location">
    <subcellularLocation>
        <location evidence="1">Membrane</location>
        <topology evidence="1">Multi-pass membrane protein</topology>
    </subcellularLocation>
</comment>
<dbReference type="Gene3D" id="1.10.220.160">
    <property type="match status" value="1"/>
</dbReference>
<evidence type="ECO:0000256" key="4">
    <source>
        <dbReference type="ARBA" id="ARBA00022989"/>
    </source>
</evidence>
<dbReference type="EMBL" id="LSRX01000180">
    <property type="protein sequence ID" value="OLQ05571.1"/>
    <property type="molecule type" value="Genomic_DNA"/>
</dbReference>
<feature type="transmembrane region" description="Helical" evidence="8">
    <location>
        <begin position="2305"/>
        <end position="2326"/>
    </location>
</feature>
<dbReference type="SUPFAM" id="SSF82199">
    <property type="entry name" value="SET domain"/>
    <property type="match status" value="1"/>
</dbReference>
<feature type="region of interest" description="Disordered" evidence="7">
    <location>
        <begin position="946"/>
        <end position="971"/>
    </location>
</feature>
<reference evidence="9 10" key="1">
    <citation type="submission" date="2016-02" db="EMBL/GenBank/DDBJ databases">
        <title>Genome analysis of coral dinoflagellate symbionts highlights evolutionary adaptations to a symbiotic lifestyle.</title>
        <authorList>
            <person name="Aranda M."/>
            <person name="Li Y."/>
            <person name="Liew Y.J."/>
            <person name="Baumgarten S."/>
            <person name="Simakov O."/>
            <person name="Wilson M."/>
            <person name="Piel J."/>
            <person name="Ashoor H."/>
            <person name="Bougouffa S."/>
            <person name="Bajic V.B."/>
            <person name="Ryu T."/>
            <person name="Ravasi T."/>
            <person name="Bayer T."/>
            <person name="Micklem G."/>
            <person name="Kim H."/>
            <person name="Bhak J."/>
            <person name="Lajeunesse T.C."/>
            <person name="Voolstra C.R."/>
        </authorList>
    </citation>
    <scope>NUCLEOTIDE SEQUENCE [LARGE SCALE GENOMIC DNA]</scope>
    <source>
        <strain evidence="9 10">CCMP2467</strain>
    </source>
</reference>
<evidence type="ECO:0000256" key="8">
    <source>
        <dbReference type="SAM" id="Phobius"/>
    </source>
</evidence>
<dbReference type="Gene3D" id="6.10.140.2220">
    <property type="match status" value="1"/>
</dbReference>
<feature type="transmembrane region" description="Helical" evidence="8">
    <location>
        <begin position="2473"/>
        <end position="2494"/>
    </location>
</feature>
<sequence length="2775" mass="307059">MQGIEDAADRLNSAPATEKLRRVAQLCVALSLYIGDITSSMQIGVVLTLLERTIATIANAVGTLPLDCITEVLQGLEGQYIRYCQLYCAFEGALHYSPLSPNALAFNSFVTCDFATASMGIGVATLIARQMRIVLNGIDVGSLANFSRLVWISPVIGSFTGDAWLKQIVSSLTLPSKGTQECEHELCDFYWVTLLPLSTIESLTRGIAANIAYLPQFQANPCCTLATAIAKTCHWLRQGHIEANAPLGVLYWRPCAASACSGLKVPSGKGGQEHWHNCAYVASSYCGVVTGGEEGDWQLTAAEVDWSFSFDLGVNARQLANAYLAECYSGTAHWAVHRHLVFPTALSHVQGVPALSTLDHNDAEEPIARHIEPASTEIAQRNPPRVRLIVESGTESSESSKVFIEFFIHPPLRSLEAAFVLTFEAFEAFVLLFEAFEAFHPFILPSKPASSSPFEAFEAFVLRSFCFEGFEASFVEGSSDAAPQCFSTLGEGEGGEGAPLNFALHGYDLKFGKLEHETHAWDRKAERQTLNRILSAGERKFSAVAAQAAARTSADSRACRCGERLDSLGDHRSSCAQIGVLAQRAGLLATAWGSKRPPNSRPNSTKRHRVCPLVGARGRCGTARFGVLQGQCRSRLSLRAQESISLDEADQRRVDRDLHVEFPAPRSSFVADACDDAFRNFELRLLKSAREAVGSRGVDPHSFYLELARARYAATAFSSDDISAGDEGCAQSRADGICARGACLCEEPQEGCGSELQRPSVSTAKTTRRQRGGQLRSLRCSGWQDEEALAIAEESPSPVQLGFPRVLQLMDSLSGRDNVNIVKDFFRSNSSLGGGFNQTFSEAMKENILKSLAAYYFFQAALAERTVDSTTLASFALGDLLCFVYRRAATHCRDAQHRQAEELVELARLCHEATPAALAVVANGLPLWHGAQLAIDATIVSPVARTGSARPGADTRPAAAVQDAARRKRRQTYPELQGARRARLVVLGIEVGGRFSTEAASFLRLLAQHRAASVAAPLRAAARAGWVQRWSGMLAVAAMRAYAASLLELPPAGEACVAGEAPELHEILADVRGTAARRNIVIATLMNTLPLGQQHLKIKYVDVASADATVRLFPCKLRLLRSERVYSMGAQESVLQMEERQAADPDGKWLVGSLTPKSESAKNNAVNFGFNDSLQQDPASARVFAHSLASGTFKDEFVVQLKGVADVQFWQGVRCRSDFEQLHEELGREHGGEIIQPLPNRTAEYFKMQPVVWSVYMHESSVGLEDWLNQVIDAGFGRAGSFKRFLSNQATQGPTGIHGWDSASHMILSLPMLDDVINFLEEPLDVAHLCELSSKTIFENGKLFCPTQWERMYAERWPAFHEAQCHMSEVTHMKTDWKSVYRHTCSGKYEALLEVYDREKKLGFAMSCMLAKVSWDANINCYITSYVSASQVLPEKIPYHEGHRLRFCRPSVREELKPELMPPLAPEVYGYRVLHDVPDLKVGQGLELQWKMQQGSPFGWWFGIVESVVRDPNSTKAIVTMTFDHFPATSRWRRLQITVGDGATRPCAIGGWHGGVRAVSPSEKKEWAKFFPKVLLLAGLIQDLTELASGSKTLYSIQDSHVTPGLCLERNKTTDTVRHERDLHFPRDRWAWSKSYTSGRRGYGSKLPPGGLPPIVRAPETLLGQSPRIKKTSWNVGHDAMSAASVWLDNVASQGKRIGDRVTDEPVLYKGDVSLRDLRKFDLPVRRLIASTGALTARELHKASRTDEELFQPLNKVRACEGLASSKGNGLFAKRSLLEDELLFEEDPVCGMAMLMFDDASSEGFCQHCLVWLREDSGKVFCPRKCGAPYCSHSCRDAAHWAYHDVLCPAANPRWAEYVQRAQECGNEYYVLAARALASLRNCVPVPVPQGDAWQQTPWLGYAAPPWWQTMKRPVYDTDDESDSAASSSEDLDSEANASLDRFFQSAVRTQTSEMAEELSAVLSGSSAAIASLLAGPEALGRLMGLVRVNSMAVQSQCYEDSEDGLAKGMAIYPVTSAMNHDVESNCYVASNPLEPQRCYVRTRRPVAAGEEEREMKVILQLISEKAAQKFNSIRSALRHLDADCDGNVDRSEDTEPIMHAETEGFWMFAAEVSVTCLRYSPMTTRAAARQAVRSQYFFVANDEEAFSVFGRQEVQDINTIRQVTDVGYLVFFLLVLLLMAKLDADAVSKGNVLRLSEPIDFQGRLCGYDAEVKDKPLGYHPNPFNDMVICVSACPQTATDGTFTLPDGPMGKEHTRPAYPTDNIYGQLCLPLDLELARLIISVKSVQTEMYKALGVIFTSSDGILVVLAVPFVTSFIYLIALYYIPTAATTLAFSITAVTLALVGVLMDLDLSVMKGIDLFKETHPLMLMAFPYFRTCCYLSSFLFFLVLGATISAMVRAHAVFRECVAAIFDPNVLVTVFTSVALSVIRIGFILYVCRRLALLMSIVEPYQVELQLFGEVHFVERTAWSPFFLWGVFFYVFGTFWILEFLSFSNKYITAQILCANYFHLKARNLQMQEIGSGRPAPIRYALYSMFRFHLGSIARAALMSAPCRFLRGVIQIFVPDRPNLDKSLNQQYRIAFYLFWPLIQIDLYILRFYKDSVLVMLALKGFKYMDSARRVEGLLNRSRGKIPHLTKFTSRIEAFLKGSMGFTSMVWAFFLFREPRQGAYHQVETLSMKSSITQVWVTPEHSPLLAMPVLLMFGLWVGDGMLHLVTMSSNALTICYCIDVEMVGGTETDALYAPAGLKLVYRDLGGGESERELAELMANNAIMQ</sequence>
<name>A0A1Q9EDU6_SYMMI</name>
<dbReference type="PANTHER" id="PTHR12385:SF14">
    <property type="entry name" value="CHOLINE TRANSPORTER-LIKE 2"/>
    <property type="match status" value="1"/>
</dbReference>
<feature type="transmembrane region" description="Helical" evidence="8">
    <location>
        <begin position="2645"/>
        <end position="2663"/>
    </location>
</feature>
<dbReference type="Pfam" id="PF04515">
    <property type="entry name" value="Choline_transpo"/>
    <property type="match status" value="1"/>
</dbReference>
<dbReference type="OrthoDB" id="420519at2759"/>
<feature type="transmembrane region" description="Helical" evidence="8">
    <location>
        <begin position="2374"/>
        <end position="2397"/>
    </location>
</feature>
<organism evidence="9 10">
    <name type="scientific">Symbiodinium microadriaticum</name>
    <name type="common">Dinoflagellate</name>
    <name type="synonym">Zooxanthella microadriatica</name>
    <dbReference type="NCBI Taxonomy" id="2951"/>
    <lineage>
        <taxon>Eukaryota</taxon>
        <taxon>Sar</taxon>
        <taxon>Alveolata</taxon>
        <taxon>Dinophyceae</taxon>
        <taxon>Suessiales</taxon>
        <taxon>Symbiodiniaceae</taxon>
        <taxon>Symbiodinium</taxon>
    </lineage>
</organism>
<feature type="transmembrane region" description="Helical" evidence="8">
    <location>
        <begin position="2417"/>
        <end position="2439"/>
    </location>
</feature>
<dbReference type="GO" id="GO:0016020">
    <property type="term" value="C:membrane"/>
    <property type="evidence" value="ECO:0007669"/>
    <property type="project" value="UniProtKB-SubCell"/>
</dbReference>
<dbReference type="InterPro" id="IPR007603">
    <property type="entry name" value="Choline_transptr-like"/>
</dbReference>
<evidence type="ECO:0000313" key="10">
    <source>
        <dbReference type="Proteomes" id="UP000186817"/>
    </source>
</evidence>
<protein>
    <submittedName>
        <fullName evidence="9">F-box protein</fullName>
    </submittedName>
</protein>
<dbReference type="Proteomes" id="UP000186817">
    <property type="component" value="Unassembled WGS sequence"/>
</dbReference>
<evidence type="ECO:0000313" key="9">
    <source>
        <dbReference type="EMBL" id="OLQ05571.1"/>
    </source>
</evidence>
<evidence type="ECO:0000256" key="7">
    <source>
        <dbReference type="SAM" id="MobiDB-lite"/>
    </source>
</evidence>
<accession>A0A1Q9EDU6</accession>
<gene>
    <name evidence="9" type="ORF">AK812_SmicGene11229</name>
</gene>
<evidence type="ECO:0000256" key="1">
    <source>
        <dbReference type="ARBA" id="ARBA00004141"/>
    </source>
</evidence>
<dbReference type="PANTHER" id="PTHR12385">
    <property type="entry name" value="CHOLINE TRANSPORTER-LIKE (SLC FAMILY 44)"/>
    <property type="match status" value="1"/>
</dbReference>
<keyword evidence="10" id="KW-1185">Reference proteome</keyword>
<dbReference type="GO" id="GO:0022857">
    <property type="term" value="F:transmembrane transporter activity"/>
    <property type="evidence" value="ECO:0007669"/>
    <property type="project" value="InterPro"/>
</dbReference>
<keyword evidence="6" id="KW-0325">Glycoprotein</keyword>
<evidence type="ECO:0000256" key="5">
    <source>
        <dbReference type="ARBA" id="ARBA00023136"/>
    </source>
</evidence>
<comment type="similarity">
    <text evidence="2">Belongs to the CTL (choline transporter-like) family.</text>
</comment>
<keyword evidence="3 8" id="KW-0812">Transmembrane</keyword>
<evidence type="ECO:0000256" key="6">
    <source>
        <dbReference type="ARBA" id="ARBA00023180"/>
    </source>
</evidence>
<evidence type="ECO:0000256" key="3">
    <source>
        <dbReference type="ARBA" id="ARBA00022692"/>
    </source>
</evidence>
<dbReference type="InterPro" id="IPR046341">
    <property type="entry name" value="SET_dom_sf"/>
</dbReference>
<keyword evidence="4 8" id="KW-1133">Transmembrane helix</keyword>
<comment type="caution">
    <text evidence="9">The sequence shown here is derived from an EMBL/GenBank/DDBJ whole genome shotgun (WGS) entry which is preliminary data.</text>
</comment>
<dbReference type="CDD" id="cd06093">
    <property type="entry name" value="PX_domain"/>
    <property type="match status" value="1"/>
</dbReference>
<proteinExistence type="inferred from homology"/>
<feature type="transmembrane region" description="Helical" evidence="8">
    <location>
        <begin position="2332"/>
        <end position="2353"/>
    </location>
</feature>
<evidence type="ECO:0000256" key="2">
    <source>
        <dbReference type="ARBA" id="ARBA00007168"/>
    </source>
</evidence>
<keyword evidence="5 8" id="KW-0472">Membrane</keyword>